<dbReference type="PANTHER" id="PTHR22803">
    <property type="entry name" value="MANNOSE, PHOSPHOLIPASE, LECTIN RECEPTOR RELATED"/>
    <property type="match status" value="1"/>
</dbReference>
<comment type="caution">
    <text evidence="3">The sequence shown here is derived from an EMBL/GenBank/DDBJ whole genome shotgun (WGS) entry which is preliminary data.</text>
</comment>
<evidence type="ECO:0000313" key="3">
    <source>
        <dbReference type="EMBL" id="GMS84173.1"/>
    </source>
</evidence>
<accession>A0AAV5SPW4</accession>
<dbReference type="InterPro" id="IPR016186">
    <property type="entry name" value="C-type_lectin-like/link_sf"/>
</dbReference>
<dbReference type="SUPFAM" id="SSF56436">
    <property type="entry name" value="C-type lectin-like"/>
    <property type="match status" value="1"/>
</dbReference>
<evidence type="ECO:0000259" key="2">
    <source>
        <dbReference type="PROSITE" id="PS50041"/>
    </source>
</evidence>
<dbReference type="Gene3D" id="3.10.100.10">
    <property type="entry name" value="Mannose-Binding Protein A, subunit A"/>
    <property type="match status" value="1"/>
</dbReference>
<dbReference type="EMBL" id="BTSX01000002">
    <property type="protein sequence ID" value="GMS84173.1"/>
    <property type="molecule type" value="Genomic_DNA"/>
</dbReference>
<dbReference type="PROSITE" id="PS50041">
    <property type="entry name" value="C_TYPE_LECTIN_2"/>
    <property type="match status" value="1"/>
</dbReference>
<evidence type="ECO:0000256" key="1">
    <source>
        <dbReference type="SAM" id="MobiDB-lite"/>
    </source>
</evidence>
<feature type="compositionally biased region" description="Polar residues" evidence="1">
    <location>
        <begin position="192"/>
        <end position="209"/>
    </location>
</feature>
<dbReference type="SMART" id="SM00034">
    <property type="entry name" value="CLECT"/>
    <property type="match status" value="1"/>
</dbReference>
<name>A0AAV5SPW4_9BILA</name>
<dbReference type="InterPro" id="IPR050111">
    <property type="entry name" value="C-type_lectin/snaclec_domain"/>
</dbReference>
<dbReference type="InterPro" id="IPR001304">
    <property type="entry name" value="C-type_lectin-like"/>
</dbReference>
<gene>
    <name evidence="3" type="ORF">PENTCL1PPCAC_6348</name>
</gene>
<dbReference type="Proteomes" id="UP001432027">
    <property type="component" value="Unassembled WGS sequence"/>
</dbReference>
<proteinExistence type="predicted"/>
<feature type="region of interest" description="Disordered" evidence="1">
    <location>
        <begin position="184"/>
        <end position="219"/>
    </location>
</feature>
<sequence>DDTPSTSLSELEGKLNERMRIMYSALSSRLDTMEEVVHEVQHASEKGEWLERDDQSRYQRIKDQRKWKEAQAICQSQQASLVTVDSEEENGFVTQIVKIKPHLDFVWLKMKNRPQVTPIDVQFSNITDRDQHTQCTVLSSDSSWSLRSCDQLRPFICKAIESPLRRMGSDEDEDGMDQVSIHPTLKQPIQPWKNNQMSDNPSQEGSNGRSKGDPKLNASSKQALAFLFQ</sequence>
<feature type="non-terminal residue" evidence="3">
    <location>
        <position position="1"/>
    </location>
</feature>
<organism evidence="3 4">
    <name type="scientific">Pristionchus entomophagus</name>
    <dbReference type="NCBI Taxonomy" id="358040"/>
    <lineage>
        <taxon>Eukaryota</taxon>
        <taxon>Metazoa</taxon>
        <taxon>Ecdysozoa</taxon>
        <taxon>Nematoda</taxon>
        <taxon>Chromadorea</taxon>
        <taxon>Rhabditida</taxon>
        <taxon>Rhabditina</taxon>
        <taxon>Diplogasteromorpha</taxon>
        <taxon>Diplogasteroidea</taxon>
        <taxon>Neodiplogasteridae</taxon>
        <taxon>Pristionchus</taxon>
    </lineage>
</organism>
<dbReference type="CDD" id="cd00037">
    <property type="entry name" value="CLECT"/>
    <property type="match status" value="1"/>
</dbReference>
<evidence type="ECO:0000313" key="4">
    <source>
        <dbReference type="Proteomes" id="UP001432027"/>
    </source>
</evidence>
<reference evidence="3" key="1">
    <citation type="submission" date="2023-10" db="EMBL/GenBank/DDBJ databases">
        <title>Genome assembly of Pristionchus species.</title>
        <authorList>
            <person name="Yoshida K."/>
            <person name="Sommer R.J."/>
        </authorList>
    </citation>
    <scope>NUCLEOTIDE SEQUENCE</scope>
    <source>
        <strain evidence="3">RS0144</strain>
    </source>
</reference>
<keyword evidence="4" id="KW-1185">Reference proteome</keyword>
<protein>
    <recommendedName>
        <fullName evidence="2">C-type lectin domain-containing protein</fullName>
    </recommendedName>
</protein>
<dbReference type="Pfam" id="PF00059">
    <property type="entry name" value="Lectin_C"/>
    <property type="match status" value="1"/>
</dbReference>
<dbReference type="InterPro" id="IPR016187">
    <property type="entry name" value="CTDL_fold"/>
</dbReference>
<dbReference type="AlphaFoldDB" id="A0AAV5SPW4"/>
<feature type="domain" description="C-type lectin" evidence="2">
    <location>
        <begin position="58"/>
        <end position="158"/>
    </location>
</feature>